<dbReference type="AlphaFoldDB" id="A0A540WGB5"/>
<protein>
    <submittedName>
        <fullName evidence="1">Uncharacterized protein</fullName>
    </submittedName>
</protein>
<name>A0A540WGB5_9ACTN</name>
<sequence>MPYLLTGAQGQAGRRLLSYVVSLPLPNTDAQLLAAVLAIRAARGGVGNVTGTDLSTLRLEDARAAAAALRGLGWQIDGVLFDGDPTAAVAVTIPDLARETGHPLPVGEKLRSRVSGWVARTLTAKPVKKLPPAARLAGLFLAAHGTCDSAGQIPADLPEACRAALPDLLAKGFLAELSQDRYRLDEAVRHLSGVRPPTGGQATRPGAVPSSWPQFNADAWARWKSEATPALRRHVEAVEHCALCALPVDRVAQAFMVAPRPMVIAKATMGAYGKWKGLHPDRGSLAAEFTVAFRAEHGHGPSYYQLTSGLGWGLDRSLGAYVVTRLVKNEWLVTTGAVPWTLRPGPAAQAQGIALPKARTEAPGDVPAAV</sequence>
<organism evidence="1 2">
    <name type="scientific">Kitasatospora acidiphila</name>
    <dbReference type="NCBI Taxonomy" id="2567942"/>
    <lineage>
        <taxon>Bacteria</taxon>
        <taxon>Bacillati</taxon>
        <taxon>Actinomycetota</taxon>
        <taxon>Actinomycetes</taxon>
        <taxon>Kitasatosporales</taxon>
        <taxon>Streptomycetaceae</taxon>
        <taxon>Kitasatospora</taxon>
    </lineage>
</organism>
<evidence type="ECO:0000313" key="1">
    <source>
        <dbReference type="EMBL" id="TQF07937.1"/>
    </source>
</evidence>
<reference evidence="1 2" key="1">
    <citation type="submission" date="2019-06" db="EMBL/GenBank/DDBJ databases">
        <title>Description of Kitasatospora acidophila sp. nov. isolated from pine grove soil, and reclassification of Streptomyces novaecaesareae to Kitasatospora novaeceasareae comb. nov.</title>
        <authorList>
            <person name="Kim M.J."/>
        </authorList>
    </citation>
    <scope>NUCLEOTIDE SEQUENCE [LARGE SCALE GENOMIC DNA]</scope>
    <source>
        <strain evidence="1 2">MMS16-CNU292</strain>
    </source>
</reference>
<dbReference type="EMBL" id="VIGB01000002">
    <property type="protein sequence ID" value="TQF07937.1"/>
    <property type="molecule type" value="Genomic_DNA"/>
</dbReference>
<keyword evidence="2" id="KW-1185">Reference proteome</keyword>
<gene>
    <name evidence="1" type="ORF">E6W39_00950</name>
</gene>
<dbReference type="Proteomes" id="UP000319103">
    <property type="component" value="Unassembled WGS sequence"/>
</dbReference>
<comment type="caution">
    <text evidence="1">The sequence shown here is derived from an EMBL/GenBank/DDBJ whole genome shotgun (WGS) entry which is preliminary data.</text>
</comment>
<accession>A0A540WGB5</accession>
<proteinExistence type="predicted"/>
<evidence type="ECO:0000313" key="2">
    <source>
        <dbReference type="Proteomes" id="UP000319103"/>
    </source>
</evidence>
<dbReference type="OrthoDB" id="3417677at2"/>